<name>A0ACC0FD11_9ERIC</name>
<comment type="caution">
    <text evidence="1">The sequence shown here is derived from an EMBL/GenBank/DDBJ whole genome shotgun (WGS) entry which is preliminary data.</text>
</comment>
<reference evidence="1 2" key="1">
    <citation type="journal article" date="2022" name="Plant J.">
        <title>Chromosome-level genome of Camellia lanceoleosa provides a valuable resource for understanding genome evolution and self-incompatibility.</title>
        <authorList>
            <person name="Gong W."/>
            <person name="Xiao S."/>
            <person name="Wang L."/>
            <person name="Liao Z."/>
            <person name="Chang Y."/>
            <person name="Mo W."/>
            <person name="Hu G."/>
            <person name="Li W."/>
            <person name="Zhao G."/>
            <person name="Zhu H."/>
            <person name="Hu X."/>
            <person name="Ji K."/>
            <person name="Xiang X."/>
            <person name="Song Q."/>
            <person name="Yuan D."/>
            <person name="Jin S."/>
            <person name="Zhang L."/>
        </authorList>
    </citation>
    <scope>NUCLEOTIDE SEQUENCE [LARGE SCALE GENOMIC DNA]</scope>
    <source>
        <strain evidence="1">SQ_2022a</strain>
    </source>
</reference>
<sequence length="54" mass="6361">MPKQLIPYNFQLKLISSLFSKHIQPSSQNKLISDFHKAISYKHKLNQTYQNSLN</sequence>
<evidence type="ECO:0000313" key="1">
    <source>
        <dbReference type="EMBL" id="KAI7985341.1"/>
    </source>
</evidence>
<proteinExistence type="predicted"/>
<protein>
    <submittedName>
        <fullName evidence="1">Uncharacterized protein</fullName>
    </submittedName>
</protein>
<accession>A0ACC0FD11</accession>
<dbReference type="Proteomes" id="UP001060215">
    <property type="component" value="Chromosome 15"/>
</dbReference>
<gene>
    <name evidence="1" type="ORF">LOK49_LG14G02099</name>
</gene>
<organism evidence="1 2">
    <name type="scientific">Camellia lanceoleosa</name>
    <dbReference type="NCBI Taxonomy" id="1840588"/>
    <lineage>
        <taxon>Eukaryota</taxon>
        <taxon>Viridiplantae</taxon>
        <taxon>Streptophyta</taxon>
        <taxon>Embryophyta</taxon>
        <taxon>Tracheophyta</taxon>
        <taxon>Spermatophyta</taxon>
        <taxon>Magnoliopsida</taxon>
        <taxon>eudicotyledons</taxon>
        <taxon>Gunneridae</taxon>
        <taxon>Pentapetalae</taxon>
        <taxon>asterids</taxon>
        <taxon>Ericales</taxon>
        <taxon>Theaceae</taxon>
        <taxon>Camellia</taxon>
    </lineage>
</organism>
<evidence type="ECO:0000313" key="2">
    <source>
        <dbReference type="Proteomes" id="UP001060215"/>
    </source>
</evidence>
<dbReference type="EMBL" id="CM045772">
    <property type="protein sequence ID" value="KAI7985341.1"/>
    <property type="molecule type" value="Genomic_DNA"/>
</dbReference>
<keyword evidence="2" id="KW-1185">Reference proteome</keyword>